<dbReference type="InterPro" id="IPR015422">
    <property type="entry name" value="PyrdxlP-dep_Trfase_small"/>
</dbReference>
<dbReference type="SUPFAM" id="SSF53383">
    <property type="entry name" value="PLP-dependent transferases"/>
    <property type="match status" value="1"/>
</dbReference>
<dbReference type="EMBL" id="CP041242">
    <property type="protein sequence ID" value="QDH68774.1"/>
    <property type="molecule type" value="Genomic_DNA"/>
</dbReference>
<feature type="domain" description="Aminotransferase class V" evidence="2">
    <location>
        <begin position="56"/>
        <end position="328"/>
    </location>
</feature>
<accession>A0A514BN05</accession>
<dbReference type="Gene3D" id="3.40.640.10">
    <property type="entry name" value="Type I PLP-dependent aspartate aminotransferase-like (Major domain)"/>
    <property type="match status" value="1"/>
</dbReference>
<dbReference type="AlphaFoldDB" id="A0A514BN05"/>
<keyword evidence="1" id="KW-0663">Pyridoxal phosphate</keyword>
<name>A0A514BN05_9GAMM</name>
<dbReference type="InterPro" id="IPR015424">
    <property type="entry name" value="PyrdxlP-dep_Trfase"/>
</dbReference>
<dbReference type="Pfam" id="PF00266">
    <property type="entry name" value="Aminotran_5"/>
    <property type="match status" value="1"/>
</dbReference>
<keyword evidence="3" id="KW-0032">Aminotransferase</keyword>
<keyword evidence="3" id="KW-0808">Transferase</keyword>
<dbReference type="RefSeq" id="WP_141622117.1">
    <property type="nucleotide sequence ID" value="NZ_CP041242.1"/>
</dbReference>
<dbReference type="Proteomes" id="UP000317199">
    <property type="component" value="Chromosome"/>
</dbReference>
<proteinExistence type="predicted"/>
<dbReference type="OrthoDB" id="9764293at2"/>
<dbReference type="InterPro" id="IPR015421">
    <property type="entry name" value="PyrdxlP-dep_Trfase_major"/>
</dbReference>
<dbReference type="KEGG" id="lyj:FKV23_00580"/>
<dbReference type="PANTHER" id="PTHR43586:SF15">
    <property type="entry name" value="BLR3095 PROTEIN"/>
    <property type="match status" value="1"/>
</dbReference>
<gene>
    <name evidence="3" type="ORF">FKV23_00580</name>
</gene>
<evidence type="ECO:0000313" key="3">
    <source>
        <dbReference type="EMBL" id="QDH68774.1"/>
    </source>
</evidence>
<sequence length="392" mass="42449">MPSDLDDIALAALFATPPGTLYLNAASHGPRLRSVQAAAETAVAAGIAPWRLGEEEWIASIEHVRTLVAGFFDGDADAVAMVPSAGYGLSLAARNLPLSRDEAVLVLAGQFPSNLLPWQQRCAETGARMVHVQRGYEHSSHAHDWTNAVLAALDDDPGIRILALPHAYWHDGTLLDLDRIAACAHARGAALVLDLSQSLGALPTAIERWRPAFVISVGHKWMLGSYGLAYLWASPHWREHGEPLEQTWFAREHDAAMASPLRPPRYRPGARRFDAGGIAHAEKLAMAAAALEQLHAWGIENLRDALQARTAAFDTVLREHGLDDWITPNHAPHLLGLRPPAERLDAVAKALTEAGAVFTRRHGQLRIAPHLQVTVAQMREVGGVVVGSVQQS</sequence>
<dbReference type="InterPro" id="IPR000192">
    <property type="entry name" value="Aminotrans_V_dom"/>
</dbReference>
<evidence type="ECO:0000256" key="1">
    <source>
        <dbReference type="ARBA" id="ARBA00022898"/>
    </source>
</evidence>
<dbReference type="GO" id="GO:0008483">
    <property type="term" value="F:transaminase activity"/>
    <property type="evidence" value="ECO:0007669"/>
    <property type="project" value="UniProtKB-KW"/>
</dbReference>
<evidence type="ECO:0000313" key="4">
    <source>
        <dbReference type="Proteomes" id="UP000317199"/>
    </source>
</evidence>
<keyword evidence="4" id="KW-1185">Reference proteome</keyword>
<evidence type="ECO:0000259" key="2">
    <source>
        <dbReference type="Pfam" id="PF00266"/>
    </source>
</evidence>
<protein>
    <submittedName>
        <fullName evidence="3">Aminotransferase class V-fold PLP-dependent enzyme</fullName>
    </submittedName>
</protein>
<organism evidence="3 4">
    <name type="scientific">Marilutibacter alkalisoli</name>
    <dbReference type="NCBI Taxonomy" id="2591633"/>
    <lineage>
        <taxon>Bacteria</taxon>
        <taxon>Pseudomonadati</taxon>
        <taxon>Pseudomonadota</taxon>
        <taxon>Gammaproteobacteria</taxon>
        <taxon>Lysobacterales</taxon>
        <taxon>Lysobacteraceae</taxon>
        <taxon>Marilutibacter</taxon>
    </lineage>
</organism>
<dbReference type="PANTHER" id="PTHR43586">
    <property type="entry name" value="CYSTEINE DESULFURASE"/>
    <property type="match status" value="1"/>
</dbReference>
<reference evidence="3 4" key="1">
    <citation type="submission" date="2019-06" db="EMBL/GenBank/DDBJ databases">
        <title>Lysobacter alkalisoli sp. nov. isolated from saline-alkali soil.</title>
        <authorList>
            <person name="Sun J.-Q."/>
            <person name="Xu L."/>
        </authorList>
    </citation>
    <scope>NUCLEOTIDE SEQUENCE [LARGE SCALE GENOMIC DNA]</scope>
    <source>
        <strain evidence="3 4">SJ-36</strain>
    </source>
</reference>
<dbReference type="Gene3D" id="3.90.1150.10">
    <property type="entry name" value="Aspartate Aminotransferase, domain 1"/>
    <property type="match status" value="1"/>
</dbReference>